<gene>
    <name evidence="2" type="ORF">ACFFTL_08680</name>
</gene>
<evidence type="ECO:0000313" key="3">
    <source>
        <dbReference type="Proteomes" id="UP001589710"/>
    </source>
</evidence>
<dbReference type="SUPFAM" id="SSF53067">
    <property type="entry name" value="Actin-like ATPase domain"/>
    <property type="match status" value="1"/>
</dbReference>
<protein>
    <submittedName>
        <fullName evidence="2">ROK family transcriptional regulator</fullName>
    </submittedName>
</protein>
<dbReference type="InterPro" id="IPR043129">
    <property type="entry name" value="ATPase_NBD"/>
</dbReference>
<dbReference type="Pfam" id="PF00480">
    <property type="entry name" value="ROK"/>
    <property type="match status" value="1"/>
</dbReference>
<dbReference type="InterPro" id="IPR036388">
    <property type="entry name" value="WH-like_DNA-bd_sf"/>
</dbReference>
<dbReference type="PANTHER" id="PTHR18964:SF149">
    <property type="entry name" value="BIFUNCTIONAL UDP-N-ACETYLGLUCOSAMINE 2-EPIMERASE_N-ACETYLMANNOSAMINE KINASE"/>
    <property type="match status" value="1"/>
</dbReference>
<dbReference type="Proteomes" id="UP001589710">
    <property type="component" value="Unassembled WGS sequence"/>
</dbReference>
<dbReference type="RefSeq" id="WP_345519254.1">
    <property type="nucleotide sequence ID" value="NZ_BAAAXD010000053.1"/>
</dbReference>
<name>A0ABV5R3J5_9ACTN</name>
<dbReference type="EMBL" id="JBHMCG010000040">
    <property type="protein sequence ID" value="MFB9572395.1"/>
    <property type="molecule type" value="Genomic_DNA"/>
</dbReference>
<accession>A0ABV5R3J5</accession>
<dbReference type="Gene3D" id="3.30.420.40">
    <property type="match status" value="2"/>
</dbReference>
<comment type="caution">
    <text evidence="2">The sequence shown here is derived from an EMBL/GenBank/DDBJ whole genome shotgun (WGS) entry which is preliminary data.</text>
</comment>
<dbReference type="Gene3D" id="1.10.10.10">
    <property type="entry name" value="Winged helix-like DNA-binding domain superfamily/Winged helix DNA-binding domain"/>
    <property type="match status" value="1"/>
</dbReference>
<dbReference type="SUPFAM" id="SSF46785">
    <property type="entry name" value="Winged helix' DNA-binding domain"/>
    <property type="match status" value="1"/>
</dbReference>
<dbReference type="InterPro" id="IPR000600">
    <property type="entry name" value="ROK"/>
</dbReference>
<comment type="similarity">
    <text evidence="1">Belongs to the ROK (NagC/XylR) family.</text>
</comment>
<dbReference type="InterPro" id="IPR036390">
    <property type="entry name" value="WH_DNA-bd_sf"/>
</dbReference>
<organism evidence="2 3">
    <name type="scientific">Streptomyces yanii</name>
    <dbReference type="NCBI Taxonomy" id="78510"/>
    <lineage>
        <taxon>Bacteria</taxon>
        <taxon>Bacillati</taxon>
        <taxon>Actinomycetota</taxon>
        <taxon>Actinomycetes</taxon>
        <taxon>Kitasatosporales</taxon>
        <taxon>Streptomycetaceae</taxon>
        <taxon>Streptomyces</taxon>
    </lineage>
</organism>
<evidence type="ECO:0000256" key="1">
    <source>
        <dbReference type="ARBA" id="ARBA00006479"/>
    </source>
</evidence>
<reference evidence="2 3" key="1">
    <citation type="submission" date="2024-09" db="EMBL/GenBank/DDBJ databases">
        <authorList>
            <person name="Sun Q."/>
            <person name="Mori K."/>
        </authorList>
    </citation>
    <scope>NUCLEOTIDE SEQUENCE [LARGE SCALE GENOMIC DNA]</scope>
    <source>
        <strain evidence="2 3">JCM 3331</strain>
    </source>
</reference>
<evidence type="ECO:0000313" key="2">
    <source>
        <dbReference type="EMBL" id="MFB9572395.1"/>
    </source>
</evidence>
<dbReference type="PANTHER" id="PTHR18964">
    <property type="entry name" value="ROK (REPRESSOR, ORF, KINASE) FAMILY"/>
    <property type="match status" value="1"/>
</dbReference>
<sequence>MTTTPARRNRSAYDDLVLAELRRSGALSRAELSRRTGLPKTTLFSIVAGLLEGGVLVEQSADDTAGRGRGRPATRVVLNPSAGLYAGFDIGRNRMRLVIVNTSHEVVASGMHDLPSAVRADIVAPAAADLLRRTADEAAVAPSTLTAIGAGLVGLVGVEWKPEEIEALRTCMAEEFGVPVVLGNNSRAEALAEATWGAGRSVEDLVYVRWSTGIGGGLVVSGRAVTGAHGRASEIGHVSVDPSGKPCHCGGRGCLEGVAGGAALLEQCARQGLALADLDALIAAVRNLSPTAARVVSTAADRLGRVLAGTAAQLDPSRIVVGGELAQLGSLVLDPIRQAISRLTLPRAAERVDVVQADLGVNAAALGAVTLLLRDEPTST</sequence>
<keyword evidence="3" id="KW-1185">Reference proteome</keyword>
<proteinExistence type="inferred from homology"/>